<gene>
    <name evidence="1" type="ORF">SAMN05444394_0378</name>
</gene>
<protein>
    <recommendedName>
        <fullName evidence="3">Lipoprotein</fullName>
    </recommendedName>
</protein>
<organism evidence="1 2">
    <name type="scientific">Algoriphagus halophilus</name>
    <dbReference type="NCBI Taxonomy" id="226505"/>
    <lineage>
        <taxon>Bacteria</taxon>
        <taxon>Pseudomonadati</taxon>
        <taxon>Bacteroidota</taxon>
        <taxon>Cytophagia</taxon>
        <taxon>Cytophagales</taxon>
        <taxon>Cyclobacteriaceae</taxon>
        <taxon>Algoriphagus</taxon>
    </lineage>
</organism>
<dbReference type="RefSeq" id="WP_074223146.1">
    <property type="nucleotide sequence ID" value="NZ_FSRC01000001.1"/>
</dbReference>
<evidence type="ECO:0000313" key="2">
    <source>
        <dbReference type="Proteomes" id="UP000185221"/>
    </source>
</evidence>
<evidence type="ECO:0008006" key="3">
    <source>
        <dbReference type="Google" id="ProtNLM"/>
    </source>
</evidence>
<dbReference type="Proteomes" id="UP000185221">
    <property type="component" value="Unassembled WGS sequence"/>
</dbReference>
<accession>A0A1N6D797</accession>
<proteinExistence type="predicted"/>
<dbReference type="EMBL" id="FSRC01000001">
    <property type="protein sequence ID" value="SIN66603.1"/>
    <property type="molecule type" value="Genomic_DNA"/>
</dbReference>
<dbReference type="OrthoDB" id="838897at2"/>
<dbReference type="AlphaFoldDB" id="A0A1N6D797"/>
<dbReference type="PROSITE" id="PS51257">
    <property type="entry name" value="PROKAR_LIPOPROTEIN"/>
    <property type="match status" value="1"/>
</dbReference>
<sequence>MKRFNFFLILLSMAFGSCQEDADKVIHTDLPTEANQLFDLSTAWSESLYFALLSFDEYQGMDTTNTLPGCPELLVEEDTRKVWLNFDPESECQQAGNDKRSGKIVLEYALSESNSASWALEYDDYSFNGSSIRGIRNFKKESSNQIIENFNPLTITSEKKLTHVFSGDIKHSGGSTISDAIGFISGGNLHGVNPAGRDFNIEIPFDRLMLSSCFQENKLVPVAGSEVWSISRGASKNVTYQLQYELLDSCNVAANVILPDGRSLLLNP</sequence>
<keyword evidence="2" id="KW-1185">Reference proteome</keyword>
<name>A0A1N6D797_9BACT</name>
<reference evidence="2" key="1">
    <citation type="submission" date="2016-11" db="EMBL/GenBank/DDBJ databases">
        <authorList>
            <person name="Varghese N."/>
            <person name="Submissions S."/>
        </authorList>
    </citation>
    <scope>NUCLEOTIDE SEQUENCE [LARGE SCALE GENOMIC DNA]</scope>
    <source>
        <strain evidence="2">DSM 15292</strain>
    </source>
</reference>
<evidence type="ECO:0000313" key="1">
    <source>
        <dbReference type="EMBL" id="SIN66603.1"/>
    </source>
</evidence>